<dbReference type="Proteomes" id="UP001183610">
    <property type="component" value="Unassembled WGS sequence"/>
</dbReference>
<dbReference type="EMBL" id="JAVRET010000172">
    <property type="protein sequence ID" value="MDT0413674.1"/>
    <property type="molecule type" value="Genomic_DNA"/>
</dbReference>
<feature type="signal peptide" evidence="2">
    <location>
        <begin position="1"/>
        <end position="30"/>
    </location>
</feature>
<reference evidence="4" key="1">
    <citation type="submission" date="2023-07" db="EMBL/GenBank/DDBJ databases">
        <title>30 novel species of actinomycetes from the DSMZ collection.</title>
        <authorList>
            <person name="Nouioui I."/>
        </authorList>
    </citation>
    <scope>NUCLEOTIDE SEQUENCE [LARGE SCALE GENOMIC DNA]</scope>
    <source>
        <strain evidence="4">DSM 41979</strain>
    </source>
</reference>
<proteinExistence type="predicted"/>
<comment type="caution">
    <text evidence="3">The sequence shown here is derived from an EMBL/GenBank/DDBJ whole genome shotgun (WGS) entry which is preliminary data.</text>
</comment>
<keyword evidence="4" id="KW-1185">Reference proteome</keyword>
<name>A0ABU2RC65_9ACTN</name>
<feature type="chain" id="PRO_5046432509" description="Secreted protein" evidence="2">
    <location>
        <begin position="31"/>
        <end position="238"/>
    </location>
</feature>
<feature type="region of interest" description="Disordered" evidence="1">
    <location>
        <begin position="27"/>
        <end position="53"/>
    </location>
</feature>
<keyword evidence="2" id="KW-0732">Signal</keyword>
<evidence type="ECO:0008006" key="5">
    <source>
        <dbReference type="Google" id="ProtNLM"/>
    </source>
</evidence>
<gene>
    <name evidence="3" type="ORF">RM698_32180</name>
</gene>
<evidence type="ECO:0000313" key="3">
    <source>
        <dbReference type="EMBL" id="MDT0413674.1"/>
    </source>
</evidence>
<sequence>MKAPTARRGLRLLVALSALALGSTATPGAAAPEAVRAHDAAPARSGGAHRDCPSGEVFATNNTAVVTDPADPRLRTRLTRFDREVRGIIRAHGARPGASTLLDGVFWSAGLGTTTFERSREFDVDGTGRDGLRHLAGVLAKRYHQESVLTFRCLPRHAPATDAARIEAPGVSAAALREALRTHPGAREELGGGSVTEDGRLVLVSPLEELPLARKFTKDLGVDWNTAEVRYGEREFVS</sequence>
<protein>
    <recommendedName>
        <fullName evidence="5">Secreted protein</fullName>
    </recommendedName>
</protein>
<dbReference type="RefSeq" id="WP_010276015.1">
    <property type="nucleotide sequence ID" value="NZ_JAVRET010000172.1"/>
</dbReference>
<evidence type="ECO:0000256" key="1">
    <source>
        <dbReference type="SAM" id="MobiDB-lite"/>
    </source>
</evidence>
<accession>A0ABU2RC65</accession>
<evidence type="ECO:0000313" key="4">
    <source>
        <dbReference type="Proteomes" id="UP001183610"/>
    </source>
</evidence>
<evidence type="ECO:0000256" key="2">
    <source>
        <dbReference type="SAM" id="SignalP"/>
    </source>
</evidence>
<organism evidence="3 4">
    <name type="scientific">Streptomyces evansiae</name>
    <dbReference type="NCBI Taxonomy" id="3075535"/>
    <lineage>
        <taxon>Bacteria</taxon>
        <taxon>Bacillati</taxon>
        <taxon>Actinomycetota</taxon>
        <taxon>Actinomycetes</taxon>
        <taxon>Kitasatosporales</taxon>
        <taxon>Streptomycetaceae</taxon>
        <taxon>Streptomyces</taxon>
    </lineage>
</organism>